<dbReference type="Gene3D" id="3.40.50.2000">
    <property type="entry name" value="Glycogen Phosphorylase B"/>
    <property type="match status" value="2"/>
</dbReference>
<dbReference type="InterPro" id="IPR028098">
    <property type="entry name" value="Glyco_trans_4-like_N"/>
</dbReference>
<sequence length="349" mass="39109">MTKVAFDTGPLKGADAVRGIGVHSRILLEHLKKIKDIKVDAVDVASVDLSKYDLIHYQKFHPYFFSIPFTKNKPSVLTIHDLIYLIYPSHYPAGIKGNLKYGIQKFLVKKMDAIITISETSKKDIVRFLGIPQERISVIYLAPREIFKPVEDKSLLEKIREKYNLPEKFVLYVGDVNYNKNILGLAEACHLAKLPLVIVGKQAASDDFDRTHPENKSLVELLRKYGDDKDVIRLGFVEDADLVGIYNLATLYCQPSFYEGFGLPVLEAFASGCPVVAAKSQSIVEIGEPACLFADPGDPDDIAKKISMVLEDSELREQLIETGNVLVKNYSWAKTARETAEVYKKVLGK</sequence>
<accession>A0A1F8DE06</accession>
<evidence type="ECO:0000313" key="4">
    <source>
        <dbReference type="EMBL" id="OGM86841.1"/>
    </source>
</evidence>
<keyword evidence="1" id="KW-0808">Transferase</keyword>
<evidence type="ECO:0000259" key="3">
    <source>
        <dbReference type="Pfam" id="PF13439"/>
    </source>
</evidence>
<dbReference type="EMBL" id="MGIG01000002">
    <property type="protein sequence ID" value="OGM86841.1"/>
    <property type="molecule type" value="Genomic_DNA"/>
</dbReference>
<comment type="caution">
    <text evidence="4">The sequence shown here is derived from an EMBL/GenBank/DDBJ whole genome shotgun (WGS) entry which is preliminary data.</text>
</comment>
<dbReference type="InterPro" id="IPR001296">
    <property type="entry name" value="Glyco_trans_1"/>
</dbReference>
<evidence type="ECO:0000313" key="5">
    <source>
        <dbReference type="Proteomes" id="UP000177400"/>
    </source>
</evidence>
<dbReference type="GO" id="GO:0016757">
    <property type="term" value="F:glycosyltransferase activity"/>
    <property type="evidence" value="ECO:0007669"/>
    <property type="project" value="InterPro"/>
</dbReference>
<dbReference type="PANTHER" id="PTHR46401:SF2">
    <property type="entry name" value="GLYCOSYLTRANSFERASE WBBK-RELATED"/>
    <property type="match status" value="1"/>
</dbReference>
<dbReference type="Proteomes" id="UP000177400">
    <property type="component" value="Unassembled WGS sequence"/>
</dbReference>
<gene>
    <name evidence="4" type="ORF">A2435_00095</name>
</gene>
<dbReference type="Pfam" id="PF00534">
    <property type="entry name" value="Glycos_transf_1"/>
    <property type="match status" value="1"/>
</dbReference>
<proteinExistence type="predicted"/>
<feature type="domain" description="Glycosyl transferase family 1" evidence="2">
    <location>
        <begin position="158"/>
        <end position="323"/>
    </location>
</feature>
<dbReference type="AlphaFoldDB" id="A0A1F8DE06"/>
<dbReference type="GO" id="GO:0009103">
    <property type="term" value="P:lipopolysaccharide biosynthetic process"/>
    <property type="evidence" value="ECO:0007669"/>
    <property type="project" value="TreeGrafter"/>
</dbReference>
<organism evidence="4 5">
    <name type="scientific">Candidatus Woesebacteria bacterium RIFOXYC1_FULL_46_16</name>
    <dbReference type="NCBI Taxonomy" id="1802546"/>
    <lineage>
        <taxon>Bacteria</taxon>
        <taxon>Candidatus Woeseibacteriota</taxon>
    </lineage>
</organism>
<dbReference type="PANTHER" id="PTHR46401">
    <property type="entry name" value="GLYCOSYLTRANSFERASE WBBK-RELATED"/>
    <property type="match status" value="1"/>
</dbReference>
<evidence type="ECO:0000256" key="1">
    <source>
        <dbReference type="ARBA" id="ARBA00022679"/>
    </source>
</evidence>
<dbReference type="SUPFAM" id="SSF53756">
    <property type="entry name" value="UDP-Glycosyltransferase/glycogen phosphorylase"/>
    <property type="match status" value="1"/>
</dbReference>
<reference evidence="4 5" key="1">
    <citation type="journal article" date="2016" name="Nat. Commun.">
        <title>Thousands of microbial genomes shed light on interconnected biogeochemical processes in an aquifer system.</title>
        <authorList>
            <person name="Anantharaman K."/>
            <person name="Brown C.T."/>
            <person name="Hug L.A."/>
            <person name="Sharon I."/>
            <person name="Castelle C.J."/>
            <person name="Probst A.J."/>
            <person name="Thomas B.C."/>
            <person name="Singh A."/>
            <person name="Wilkins M.J."/>
            <person name="Karaoz U."/>
            <person name="Brodie E.L."/>
            <person name="Williams K.H."/>
            <person name="Hubbard S.S."/>
            <person name="Banfield J.F."/>
        </authorList>
    </citation>
    <scope>NUCLEOTIDE SEQUENCE [LARGE SCALE GENOMIC DNA]</scope>
</reference>
<dbReference type="Pfam" id="PF13439">
    <property type="entry name" value="Glyco_transf_4"/>
    <property type="match status" value="1"/>
</dbReference>
<evidence type="ECO:0000259" key="2">
    <source>
        <dbReference type="Pfam" id="PF00534"/>
    </source>
</evidence>
<protein>
    <recommendedName>
        <fullName evidence="6">Glycosyl transferase family 1 domain-containing protein</fullName>
    </recommendedName>
</protein>
<name>A0A1F8DE06_9BACT</name>
<evidence type="ECO:0008006" key="6">
    <source>
        <dbReference type="Google" id="ProtNLM"/>
    </source>
</evidence>
<dbReference type="CDD" id="cd03809">
    <property type="entry name" value="GT4_MtfB-like"/>
    <property type="match status" value="1"/>
</dbReference>
<feature type="domain" description="Glycosyltransferase subfamily 4-like N-terminal" evidence="3">
    <location>
        <begin position="44"/>
        <end position="140"/>
    </location>
</feature>